<gene>
    <name evidence="3" type="ORF">IQ16_05809</name>
</gene>
<feature type="chain" id="PRO_5021733878" evidence="2">
    <location>
        <begin position="33"/>
        <end position="219"/>
    </location>
</feature>
<keyword evidence="2" id="KW-0732">Signal</keyword>
<proteinExistence type="predicted"/>
<evidence type="ECO:0000313" key="4">
    <source>
        <dbReference type="Proteomes" id="UP000316291"/>
    </source>
</evidence>
<dbReference type="AlphaFoldDB" id="A0A562R8K5"/>
<sequence length="219" mass="22653">MRGHKAARRISVGFVLVLASLLDVSASTSALPADFPDIDVPGFSGPTSSLGEFPATLAPAVPAAPSRSHVNREAMRGNPLWAVPLAALTDTNERPIFSASRRPPPPSVISVPAPKAPSVPPGPPPAELRLVLVGTVVGGDQSVGIFVDEASKATLRLKLDGDYQGWRLSSVHQREVTMVRGELTETLTFAKAGGAAPAAGPAVAESAVKRGSSHTAQYD</sequence>
<dbReference type="EMBL" id="VLLA01000017">
    <property type="protein sequence ID" value="TWI64750.1"/>
    <property type="molecule type" value="Genomic_DNA"/>
</dbReference>
<feature type="region of interest" description="Disordered" evidence="1">
    <location>
        <begin position="200"/>
        <end position="219"/>
    </location>
</feature>
<organism evidence="3 4">
    <name type="scientific">Bradyrhizobium huanghuaihaiense</name>
    <dbReference type="NCBI Taxonomy" id="990078"/>
    <lineage>
        <taxon>Bacteria</taxon>
        <taxon>Pseudomonadati</taxon>
        <taxon>Pseudomonadota</taxon>
        <taxon>Alphaproteobacteria</taxon>
        <taxon>Hyphomicrobiales</taxon>
        <taxon>Nitrobacteraceae</taxon>
        <taxon>Bradyrhizobium</taxon>
    </lineage>
</organism>
<reference evidence="3 4" key="1">
    <citation type="journal article" date="2015" name="Stand. Genomic Sci.">
        <title>Genomic Encyclopedia of Bacterial and Archaeal Type Strains, Phase III: the genomes of soil and plant-associated and newly described type strains.</title>
        <authorList>
            <person name="Whitman W.B."/>
            <person name="Woyke T."/>
            <person name="Klenk H.P."/>
            <person name="Zhou Y."/>
            <person name="Lilburn T.G."/>
            <person name="Beck B.J."/>
            <person name="De Vos P."/>
            <person name="Vandamme P."/>
            <person name="Eisen J.A."/>
            <person name="Garrity G."/>
            <person name="Hugenholtz P."/>
            <person name="Kyrpides N.C."/>
        </authorList>
    </citation>
    <scope>NUCLEOTIDE SEQUENCE [LARGE SCALE GENOMIC DNA]</scope>
    <source>
        <strain evidence="3 4">CGMCC 1.10948</strain>
    </source>
</reference>
<dbReference type="RefSeq" id="WP_018643080.1">
    <property type="nucleotide sequence ID" value="NZ_VLLA01000017.1"/>
</dbReference>
<protein>
    <submittedName>
        <fullName evidence="3">General secretion pathway protein N</fullName>
    </submittedName>
</protein>
<feature type="signal peptide" evidence="2">
    <location>
        <begin position="1"/>
        <end position="32"/>
    </location>
</feature>
<keyword evidence="4" id="KW-1185">Reference proteome</keyword>
<dbReference type="Proteomes" id="UP000316291">
    <property type="component" value="Unassembled WGS sequence"/>
</dbReference>
<evidence type="ECO:0000313" key="3">
    <source>
        <dbReference type="EMBL" id="TWI64750.1"/>
    </source>
</evidence>
<name>A0A562R8K5_9BRAD</name>
<comment type="caution">
    <text evidence="3">The sequence shown here is derived from an EMBL/GenBank/DDBJ whole genome shotgun (WGS) entry which is preliminary data.</text>
</comment>
<dbReference type="OrthoDB" id="8366079at2"/>
<accession>A0A562R8K5</accession>
<evidence type="ECO:0000256" key="2">
    <source>
        <dbReference type="SAM" id="SignalP"/>
    </source>
</evidence>
<evidence type="ECO:0000256" key="1">
    <source>
        <dbReference type="SAM" id="MobiDB-lite"/>
    </source>
</evidence>